<dbReference type="InterPro" id="IPR050327">
    <property type="entry name" value="Proton-linked_MCT"/>
</dbReference>
<dbReference type="GeneID" id="20241053"/>
<feature type="transmembrane region" description="Helical" evidence="2">
    <location>
        <begin position="145"/>
        <end position="165"/>
    </location>
</feature>
<feature type="transmembrane region" description="Helical" evidence="2">
    <location>
        <begin position="222"/>
        <end position="245"/>
    </location>
</feature>
<dbReference type="RefSeq" id="XP_009065600.1">
    <property type="nucleotide sequence ID" value="XM_009067352.1"/>
</dbReference>
<dbReference type="Proteomes" id="UP000030746">
    <property type="component" value="Unassembled WGS sequence"/>
</dbReference>
<dbReference type="Pfam" id="PF07690">
    <property type="entry name" value="MFS_1"/>
    <property type="match status" value="2"/>
</dbReference>
<dbReference type="InterPro" id="IPR036259">
    <property type="entry name" value="MFS_trans_sf"/>
</dbReference>
<accession>V3ZHW9</accession>
<feature type="transmembrane region" description="Helical" evidence="2">
    <location>
        <begin position="313"/>
        <end position="337"/>
    </location>
</feature>
<feature type="transmembrane region" description="Helical" evidence="2">
    <location>
        <begin position="57"/>
        <end position="76"/>
    </location>
</feature>
<keyword evidence="2" id="KW-1133">Transmembrane helix</keyword>
<sequence>MKSGKTKLESNDIDRGWAWLIVAAVFVYHMLSYGLAWSAGVYYAILIEAFPHQPKVMVAWAGSLPTFGLYAAGPFSAMLTNKFGCRPILMLGGMMSGFGMMASYFAPNIYVLYATFGIITGLGIGLSYIPAITALTLYFQKYRNIATGIAVSGAGFGCFIFPPLINTLSDMYSWRESMLIIGAIVLNIVVCGCVVRPISSFHINQEEKPKVIDFSPLRKKGYLILSVNVVMLSFGLSIVYLHLTAYSEACGYTDNKSAMLMSSIGAANLCGRFALGATANHPRVNVIVLYAVSNIISGVASICFAFSGSSYIALVFLAVVFGFFTACFGALLPPILVELLGIRRFSNGYGCLLIFMAIGQLMGGPFAGFLYDTTGTYEVSFFIAGGTLIIAGLAMKLIGCWGKKTFDDGIPDYQVAFIENGEKVKLDYYDICTICEAGVINFLILRRIFSIL</sequence>
<keyword evidence="2" id="KW-0472">Membrane</keyword>
<dbReference type="InterPro" id="IPR020846">
    <property type="entry name" value="MFS_dom"/>
</dbReference>
<evidence type="ECO:0000259" key="3">
    <source>
        <dbReference type="PROSITE" id="PS50850"/>
    </source>
</evidence>
<evidence type="ECO:0000313" key="5">
    <source>
        <dbReference type="Proteomes" id="UP000030746"/>
    </source>
</evidence>
<dbReference type="InterPro" id="IPR011701">
    <property type="entry name" value="MFS"/>
</dbReference>
<evidence type="ECO:0000256" key="1">
    <source>
        <dbReference type="ARBA" id="ARBA00004141"/>
    </source>
</evidence>
<dbReference type="HOGENOM" id="CLU_001265_59_1_1"/>
<feature type="transmembrane region" description="Helical" evidence="2">
    <location>
        <begin position="20"/>
        <end position="45"/>
    </location>
</feature>
<feature type="transmembrane region" description="Helical" evidence="2">
    <location>
        <begin position="287"/>
        <end position="307"/>
    </location>
</feature>
<feature type="transmembrane region" description="Helical" evidence="2">
    <location>
        <begin position="88"/>
        <end position="106"/>
    </location>
</feature>
<name>V3ZHW9_LOTGI</name>
<feature type="transmembrane region" description="Helical" evidence="2">
    <location>
        <begin position="177"/>
        <end position="201"/>
    </location>
</feature>
<feature type="transmembrane region" description="Helical" evidence="2">
    <location>
        <begin position="349"/>
        <end position="371"/>
    </location>
</feature>
<protein>
    <recommendedName>
        <fullName evidence="3">Major facilitator superfamily (MFS) profile domain-containing protein</fullName>
    </recommendedName>
</protein>
<feature type="transmembrane region" description="Helical" evidence="2">
    <location>
        <begin position="257"/>
        <end position="275"/>
    </location>
</feature>
<organism evidence="4 5">
    <name type="scientific">Lottia gigantea</name>
    <name type="common">Giant owl limpet</name>
    <dbReference type="NCBI Taxonomy" id="225164"/>
    <lineage>
        <taxon>Eukaryota</taxon>
        <taxon>Metazoa</taxon>
        <taxon>Spiralia</taxon>
        <taxon>Lophotrochozoa</taxon>
        <taxon>Mollusca</taxon>
        <taxon>Gastropoda</taxon>
        <taxon>Patellogastropoda</taxon>
        <taxon>Lottioidea</taxon>
        <taxon>Lottiidae</taxon>
        <taxon>Lottia</taxon>
    </lineage>
</organism>
<feature type="transmembrane region" description="Helical" evidence="2">
    <location>
        <begin position="112"/>
        <end position="138"/>
    </location>
</feature>
<proteinExistence type="predicted"/>
<evidence type="ECO:0000313" key="4">
    <source>
        <dbReference type="EMBL" id="ESO83822.1"/>
    </source>
</evidence>
<keyword evidence="2" id="KW-0812">Transmembrane</keyword>
<dbReference type="KEGG" id="lgi:LOTGIDRAFT_169057"/>
<gene>
    <name evidence="4" type="ORF">LOTGIDRAFT_169057</name>
</gene>
<dbReference type="PANTHER" id="PTHR11360">
    <property type="entry name" value="MONOCARBOXYLATE TRANSPORTER"/>
    <property type="match status" value="1"/>
</dbReference>
<reference evidence="4 5" key="1">
    <citation type="journal article" date="2013" name="Nature">
        <title>Insights into bilaterian evolution from three spiralian genomes.</title>
        <authorList>
            <person name="Simakov O."/>
            <person name="Marletaz F."/>
            <person name="Cho S.J."/>
            <person name="Edsinger-Gonzales E."/>
            <person name="Havlak P."/>
            <person name="Hellsten U."/>
            <person name="Kuo D.H."/>
            <person name="Larsson T."/>
            <person name="Lv J."/>
            <person name="Arendt D."/>
            <person name="Savage R."/>
            <person name="Osoegawa K."/>
            <person name="de Jong P."/>
            <person name="Grimwood J."/>
            <person name="Chapman J.A."/>
            <person name="Shapiro H."/>
            <person name="Aerts A."/>
            <person name="Otillar R.P."/>
            <person name="Terry A.Y."/>
            <person name="Boore J.L."/>
            <person name="Grigoriev I.V."/>
            <person name="Lindberg D.R."/>
            <person name="Seaver E.C."/>
            <person name="Weisblat D.A."/>
            <person name="Putnam N.H."/>
            <person name="Rokhsar D.S."/>
        </authorList>
    </citation>
    <scope>NUCLEOTIDE SEQUENCE [LARGE SCALE GENOMIC DNA]</scope>
</reference>
<dbReference type="PROSITE" id="PS50850">
    <property type="entry name" value="MFS"/>
    <property type="match status" value="1"/>
</dbReference>
<dbReference type="GO" id="GO:0008028">
    <property type="term" value="F:monocarboxylic acid transmembrane transporter activity"/>
    <property type="evidence" value="ECO:0007669"/>
    <property type="project" value="TreeGrafter"/>
</dbReference>
<dbReference type="OrthoDB" id="10060767at2759"/>
<dbReference type="CDD" id="cd17352">
    <property type="entry name" value="MFS_MCT_SLC16"/>
    <property type="match status" value="1"/>
</dbReference>
<dbReference type="OMA" id="FMGLYMP"/>
<dbReference type="CTD" id="20241053"/>
<dbReference type="EMBL" id="KB203598">
    <property type="protein sequence ID" value="ESO83822.1"/>
    <property type="molecule type" value="Genomic_DNA"/>
</dbReference>
<keyword evidence="5" id="KW-1185">Reference proteome</keyword>
<dbReference type="AlphaFoldDB" id="V3ZHW9"/>
<dbReference type="SUPFAM" id="SSF103473">
    <property type="entry name" value="MFS general substrate transporter"/>
    <property type="match status" value="1"/>
</dbReference>
<evidence type="ECO:0000256" key="2">
    <source>
        <dbReference type="SAM" id="Phobius"/>
    </source>
</evidence>
<comment type="subcellular location">
    <subcellularLocation>
        <location evidence="1">Membrane</location>
        <topology evidence="1">Multi-pass membrane protein</topology>
    </subcellularLocation>
</comment>
<dbReference type="PANTHER" id="PTHR11360:SF284">
    <property type="entry name" value="EG:103B4.3 PROTEIN-RELATED"/>
    <property type="match status" value="1"/>
</dbReference>
<dbReference type="Gene3D" id="1.20.1250.20">
    <property type="entry name" value="MFS general substrate transporter like domains"/>
    <property type="match status" value="1"/>
</dbReference>
<feature type="transmembrane region" description="Helical" evidence="2">
    <location>
        <begin position="377"/>
        <end position="395"/>
    </location>
</feature>
<dbReference type="GO" id="GO:0016020">
    <property type="term" value="C:membrane"/>
    <property type="evidence" value="ECO:0007669"/>
    <property type="project" value="UniProtKB-SubCell"/>
</dbReference>
<feature type="domain" description="Major facilitator superfamily (MFS) profile" evidence="3">
    <location>
        <begin position="18"/>
        <end position="403"/>
    </location>
</feature>